<evidence type="ECO:0000256" key="7">
    <source>
        <dbReference type="ARBA" id="ARBA00022989"/>
    </source>
</evidence>
<keyword evidence="8" id="KW-0472">Membrane</keyword>
<sequence>MMLTDFSDKANLLASSDDFSTTPSVVPEGVNLFWSSLNVTGPETKPATFFEKLKIAQKPPKRVKEILHNVSGMAESGKLLAIMGSSGAGKTTLLNVLTSRNLANLDVQGTILIDGKRANKWKIREMSAFVQQHDVFVGTMTAREHLTFMARLRMGSHYSDYERKVRVEQVLTQMGLQKCADTMIGIPNQLKGLSCGEKKRLAFASEILTCPKILFCDEPTSGLDAFMAGHVVQALRRLADGGMTVIITIHQPSSQVYGLFNNVCLMACGRIIYLGPGDQAVPLFEKCGFPCPAYYNPADHLIRTLAVIDKDRTTSLKTISVSDFWGLES</sequence>
<dbReference type="InterPro" id="IPR043926">
    <property type="entry name" value="ABCG_dom"/>
</dbReference>
<gene>
    <name evidence="10" type="ORF">CAMP_LOCUS8227</name>
</gene>
<dbReference type="EMBL" id="CANHGI010000003">
    <property type="protein sequence ID" value="CAI5445590.1"/>
    <property type="molecule type" value="Genomic_DNA"/>
</dbReference>
<dbReference type="OrthoDB" id="66620at2759"/>
<dbReference type="GO" id="GO:0140359">
    <property type="term" value="F:ABC-type transporter activity"/>
    <property type="evidence" value="ECO:0007669"/>
    <property type="project" value="InterPro"/>
</dbReference>
<dbReference type="InterPro" id="IPR050352">
    <property type="entry name" value="ABCG_transporters"/>
</dbReference>
<dbReference type="SMART" id="SM00382">
    <property type="entry name" value="AAA"/>
    <property type="match status" value="1"/>
</dbReference>
<dbReference type="FunFam" id="3.40.50.300:FF:002134">
    <property type="entry name" value="ABC transporter ATP-binding protein/permease wht-1"/>
    <property type="match status" value="1"/>
</dbReference>
<evidence type="ECO:0000313" key="10">
    <source>
        <dbReference type="EMBL" id="CAI5445590.1"/>
    </source>
</evidence>
<reference evidence="10" key="1">
    <citation type="submission" date="2022-11" db="EMBL/GenBank/DDBJ databases">
        <authorList>
            <person name="Kikuchi T."/>
        </authorList>
    </citation>
    <scope>NUCLEOTIDE SEQUENCE</scope>
    <source>
        <strain evidence="10">PS1010</strain>
    </source>
</reference>
<dbReference type="GO" id="GO:0005524">
    <property type="term" value="F:ATP binding"/>
    <property type="evidence" value="ECO:0007669"/>
    <property type="project" value="UniProtKB-KW"/>
</dbReference>
<dbReference type="Pfam" id="PF19055">
    <property type="entry name" value="ABC2_membrane_7"/>
    <property type="match status" value="1"/>
</dbReference>
<evidence type="ECO:0000256" key="6">
    <source>
        <dbReference type="ARBA" id="ARBA00022840"/>
    </source>
</evidence>
<dbReference type="SUPFAM" id="SSF52540">
    <property type="entry name" value="P-loop containing nucleoside triphosphate hydrolases"/>
    <property type="match status" value="1"/>
</dbReference>
<organism evidence="10 11">
    <name type="scientific">Caenorhabditis angaria</name>
    <dbReference type="NCBI Taxonomy" id="860376"/>
    <lineage>
        <taxon>Eukaryota</taxon>
        <taxon>Metazoa</taxon>
        <taxon>Ecdysozoa</taxon>
        <taxon>Nematoda</taxon>
        <taxon>Chromadorea</taxon>
        <taxon>Rhabditida</taxon>
        <taxon>Rhabditina</taxon>
        <taxon>Rhabditomorpha</taxon>
        <taxon>Rhabditoidea</taxon>
        <taxon>Rhabditidae</taxon>
        <taxon>Peloderinae</taxon>
        <taxon>Caenorhabditis</taxon>
    </lineage>
</organism>
<keyword evidence="5" id="KW-0547">Nucleotide-binding</keyword>
<evidence type="ECO:0000256" key="5">
    <source>
        <dbReference type="ARBA" id="ARBA00022741"/>
    </source>
</evidence>
<evidence type="ECO:0000256" key="2">
    <source>
        <dbReference type="ARBA" id="ARBA00005814"/>
    </source>
</evidence>
<dbReference type="PANTHER" id="PTHR48041">
    <property type="entry name" value="ABC TRANSPORTER G FAMILY MEMBER 28"/>
    <property type="match status" value="1"/>
</dbReference>
<accession>A0A9P1IJ65</accession>
<evidence type="ECO:0000256" key="3">
    <source>
        <dbReference type="ARBA" id="ARBA00022448"/>
    </source>
</evidence>
<dbReference type="PANTHER" id="PTHR48041:SF93">
    <property type="entry name" value="ABC TRANSPORTER ATP-BINDING PROTEIN_PERMEASE WHT-1"/>
    <property type="match status" value="1"/>
</dbReference>
<dbReference type="InterPro" id="IPR003593">
    <property type="entry name" value="AAA+_ATPase"/>
</dbReference>
<dbReference type="Pfam" id="PF00005">
    <property type="entry name" value="ABC_tran"/>
    <property type="match status" value="1"/>
</dbReference>
<comment type="subcellular location">
    <subcellularLocation>
        <location evidence="1">Membrane</location>
        <topology evidence="1">Multi-pass membrane protein</topology>
    </subcellularLocation>
</comment>
<dbReference type="GO" id="GO:0005886">
    <property type="term" value="C:plasma membrane"/>
    <property type="evidence" value="ECO:0007669"/>
    <property type="project" value="TreeGrafter"/>
</dbReference>
<keyword evidence="3" id="KW-0813">Transport</keyword>
<evidence type="ECO:0000256" key="8">
    <source>
        <dbReference type="ARBA" id="ARBA00023136"/>
    </source>
</evidence>
<dbReference type="InterPro" id="IPR027417">
    <property type="entry name" value="P-loop_NTPase"/>
</dbReference>
<evidence type="ECO:0000256" key="1">
    <source>
        <dbReference type="ARBA" id="ARBA00004141"/>
    </source>
</evidence>
<evidence type="ECO:0000313" key="11">
    <source>
        <dbReference type="Proteomes" id="UP001152747"/>
    </source>
</evidence>
<dbReference type="AlphaFoldDB" id="A0A9P1IJ65"/>
<evidence type="ECO:0000256" key="4">
    <source>
        <dbReference type="ARBA" id="ARBA00022692"/>
    </source>
</evidence>
<comment type="similarity">
    <text evidence="2">Belongs to the ABC transporter superfamily. ABCG family. Eye pigment precursor importer (TC 3.A.1.204) subfamily.</text>
</comment>
<dbReference type="Gene3D" id="3.40.50.300">
    <property type="entry name" value="P-loop containing nucleotide triphosphate hydrolases"/>
    <property type="match status" value="1"/>
</dbReference>
<keyword evidence="7" id="KW-1133">Transmembrane helix</keyword>
<feature type="domain" description="ABC transporter" evidence="9">
    <location>
        <begin position="50"/>
        <end position="293"/>
    </location>
</feature>
<dbReference type="GO" id="GO:0016887">
    <property type="term" value="F:ATP hydrolysis activity"/>
    <property type="evidence" value="ECO:0007669"/>
    <property type="project" value="InterPro"/>
</dbReference>
<keyword evidence="11" id="KW-1185">Reference proteome</keyword>
<dbReference type="InterPro" id="IPR003439">
    <property type="entry name" value="ABC_transporter-like_ATP-bd"/>
</dbReference>
<evidence type="ECO:0000259" key="9">
    <source>
        <dbReference type="PROSITE" id="PS50893"/>
    </source>
</evidence>
<comment type="caution">
    <text evidence="10">The sequence shown here is derived from an EMBL/GenBank/DDBJ whole genome shotgun (WGS) entry which is preliminary data.</text>
</comment>
<protein>
    <recommendedName>
        <fullName evidence="9">ABC transporter domain-containing protein</fullName>
    </recommendedName>
</protein>
<proteinExistence type="inferred from homology"/>
<keyword evidence="6" id="KW-0067">ATP-binding</keyword>
<dbReference type="PROSITE" id="PS50893">
    <property type="entry name" value="ABC_TRANSPORTER_2"/>
    <property type="match status" value="1"/>
</dbReference>
<keyword evidence="4" id="KW-0812">Transmembrane</keyword>
<name>A0A9P1IJ65_9PELO</name>
<dbReference type="Proteomes" id="UP001152747">
    <property type="component" value="Unassembled WGS sequence"/>
</dbReference>